<keyword evidence="1" id="KW-1133">Transmembrane helix</keyword>
<gene>
    <name evidence="2" type="ORF">ALC60_01522</name>
</gene>
<reference evidence="2 3" key="1">
    <citation type="submission" date="2015-09" db="EMBL/GenBank/DDBJ databases">
        <title>Trachymyrmex zeteki WGS genome.</title>
        <authorList>
            <person name="Nygaard S."/>
            <person name="Hu H."/>
            <person name="Boomsma J."/>
            <person name="Zhang G."/>
        </authorList>
    </citation>
    <scope>NUCLEOTIDE SEQUENCE [LARGE SCALE GENOMIC DNA]</scope>
    <source>
        <strain evidence="2">Tzet28-1</strain>
        <tissue evidence="2">Whole body</tissue>
    </source>
</reference>
<organism evidence="2 3">
    <name type="scientific">Mycetomoellerius zeteki</name>
    <dbReference type="NCBI Taxonomy" id="64791"/>
    <lineage>
        <taxon>Eukaryota</taxon>
        <taxon>Metazoa</taxon>
        <taxon>Ecdysozoa</taxon>
        <taxon>Arthropoda</taxon>
        <taxon>Hexapoda</taxon>
        <taxon>Insecta</taxon>
        <taxon>Pterygota</taxon>
        <taxon>Neoptera</taxon>
        <taxon>Endopterygota</taxon>
        <taxon>Hymenoptera</taxon>
        <taxon>Apocrita</taxon>
        <taxon>Aculeata</taxon>
        <taxon>Formicoidea</taxon>
        <taxon>Formicidae</taxon>
        <taxon>Myrmicinae</taxon>
        <taxon>Mycetomoellerius</taxon>
    </lineage>
</organism>
<dbReference type="AlphaFoldDB" id="A0A151XGQ0"/>
<dbReference type="Proteomes" id="UP000075809">
    <property type="component" value="Unassembled WGS sequence"/>
</dbReference>
<proteinExistence type="predicted"/>
<accession>A0A151XGQ0</accession>
<feature type="transmembrane region" description="Helical" evidence="1">
    <location>
        <begin position="24"/>
        <end position="44"/>
    </location>
</feature>
<protein>
    <submittedName>
        <fullName evidence="2">Uncharacterized protein</fullName>
    </submittedName>
</protein>
<dbReference type="EMBL" id="KQ982169">
    <property type="protein sequence ID" value="KYQ59537.1"/>
    <property type="molecule type" value="Genomic_DNA"/>
</dbReference>
<evidence type="ECO:0000256" key="1">
    <source>
        <dbReference type="SAM" id="Phobius"/>
    </source>
</evidence>
<keyword evidence="1" id="KW-0472">Membrane</keyword>
<name>A0A151XGQ0_9HYME</name>
<keyword evidence="3" id="KW-1185">Reference proteome</keyword>
<evidence type="ECO:0000313" key="2">
    <source>
        <dbReference type="EMBL" id="KYQ59537.1"/>
    </source>
</evidence>
<evidence type="ECO:0000313" key="3">
    <source>
        <dbReference type="Proteomes" id="UP000075809"/>
    </source>
</evidence>
<sequence>MLHDPTDETHRKPRQLRNTPLQKYVRLASLAVTLFYAGAMYLSWRKNIVPLLNDENIIEEFSRDERDMLQDYIAIPFLKGTIQKLIGTEGTKSKAEAESEDTQAKVE</sequence>
<keyword evidence="1" id="KW-0812">Transmembrane</keyword>